<sequence length="589" mass="67555">MKGKHLRVSEPSPKIIALRFDASFFFEKAVRSLDRNHYDKALKYFRKAVEYEPDNPVNHCNMAGILSEMGDYAGSNEILSSVLSDVDSSMTECYFYMANNYANMEQFEEAEKALVTYLEEDEEGQFLDEAEEMMELLYYELDRPTKLNRIKARQGVVEHDQARVLLEEGKFAQAAQLLKQISEEQPDMFAARNNLALAYYYMGLFQNAKATIIQVLEDEPGNLHALCNLAIFYQHEGGGPELDRLVQTLAVTIPFQEEQVFKLATTMGILGRHEEAYRHFRRLLHGGGENKADASLYHYTAVAASNTGRYAEARRLWSHLQKQDASSEVPRFFLSRLEELQQEGTPLQVLSYHYHLPFEEQFRMWEKFGAEQVPDSMKKDPLIRSSFFWALRHGDRATQLQVIQALSLIGDDEVRQALESFVEDPDQDSELKRRALQVLQELAERNEQNTPTDTEHPERLEAEKAPYATEGDSCASPVDPQWQAVLDKVLTVTNKSSDPAMQHDLRSLWLEYLDRLAPEVPMVQHTEGWAAALEYLTAKMHHHSVTYQEVADRYGISVSTVSRYARQIDSVCGIKQKLKQPLSTFKKQV</sequence>
<dbReference type="InterPro" id="IPR011989">
    <property type="entry name" value="ARM-like"/>
</dbReference>
<dbReference type="SMART" id="SM00028">
    <property type="entry name" value="TPR"/>
    <property type="match status" value="5"/>
</dbReference>
<evidence type="ECO:0000256" key="2">
    <source>
        <dbReference type="ARBA" id="ARBA00022803"/>
    </source>
</evidence>
<keyword evidence="1" id="KW-0677">Repeat</keyword>
<dbReference type="PANTHER" id="PTHR44943:SF8">
    <property type="entry name" value="TPR REPEAT-CONTAINING PROTEIN MJ0263"/>
    <property type="match status" value="1"/>
</dbReference>
<dbReference type="Proteomes" id="UP000319219">
    <property type="component" value="Unassembled WGS sequence"/>
</dbReference>
<evidence type="ECO:0000256" key="3">
    <source>
        <dbReference type="PROSITE-ProRule" id="PRU00339"/>
    </source>
</evidence>
<keyword evidence="5" id="KW-1185">Reference proteome</keyword>
<dbReference type="InterPro" id="IPR011990">
    <property type="entry name" value="TPR-like_helical_dom_sf"/>
</dbReference>
<evidence type="ECO:0000313" key="4">
    <source>
        <dbReference type="EMBL" id="TQR96761.1"/>
    </source>
</evidence>
<protein>
    <submittedName>
        <fullName evidence="4">Tetratricopeptide repeat protein</fullName>
    </submittedName>
</protein>
<feature type="repeat" description="TPR" evidence="3">
    <location>
        <begin position="22"/>
        <end position="55"/>
    </location>
</feature>
<dbReference type="PROSITE" id="PS50005">
    <property type="entry name" value="TPR"/>
    <property type="match status" value="1"/>
</dbReference>
<dbReference type="InterPro" id="IPR051685">
    <property type="entry name" value="Ycf3/AcsC/BcsC/TPR_MFPF"/>
</dbReference>
<dbReference type="Pfam" id="PF14559">
    <property type="entry name" value="TPR_19"/>
    <property type="match status" value="1"/>
</dbReference>
<comment type="caution">
    <text evidence="4">The sequence shown here is derived from an EMBL/GenBank/DDBJ whole genome shotgun (WGS) entry which is preliminary data.</text>
</comment>
<dbReference type="Gene3D" id="1.25.40.10">
    <property type="entry name" value="Tetratricopeptide repeat domain"/>
    <property type="match status" value="2"/>
</dbReference>
<dbReference type="SUPFAM" id="SSF48452">
    <property type="entry name" value="TPR-like"/>
    <property type="match status" value="2"/>
</dbReference>
<gene>
    <name evidence="4" type="ORF">FKV70_20750</name>
</gene>
<evidence type="ECO:0000313" key="5">
    <source>
        <dbReference type="Proteomes" id="UP000319219"/>
    </source>
</evidence>
<evidence type="ECO:0000256" key="1">
    <source>
        <dbReference type="ARBA" id="ARBA00022737"/>
    </source>
</evidence>
<dbReference type="PANTHER" id="PTHR44943">
    <property type="entry name" value="CELLULOSE SYNTHASE OPERON PROTEIN C"/>
    <property type="match status" value="1"/>
</dbReference>
<reference evidence="4 5" key="1">
    <citation type="submission" date="2019-07" db="EMBL/GenBank/DDBJ databases">
        <title>Paenibacillus ottowii sp. nov. isolated from a fermentation system processing bovine manure.</title>
        <authorList>
            <person name="Velazquez L.F."/>
            <person name="Rajbanshi S."/>
            <person name="Guan S."/>
            <person name="Hinchee M."/>
            <person name="Welsh A."/>
        </authorList>
    </citation>
    <scope>NUCLEOTIDE SEQUENCE [LARGE SCALE GENOMIC DNA]</scope>
    <source>
        <strain evidence="4 5">MS2379</strain>
    </source>
</reference>
<name>A0ABY3B0D6_9BACL</name>
<accession>A0ABY3B0D6</accession>
<keyword evidence="2 3" id="KW-0802">TPR repeat</keyword>
<organism evidence="4 5">
    <name type="scientific">Paenibacillus ottowii</name>
    <dbReference type="NCBI Taxonomy" id="2315729"/>
    <lineage>
        <taxon>Bacteria</taxon>
        <taxon>Bacillati</taxon>
        <taxon>Bacillota</taxon>
        <taxon>Bacilli</taxon>
        <taxon>Bacillales</taxon>
        <taxon>Paenibacillaceae</taxon>
        <taxon>Paenibacillus</taxon>
    </lineage>
</organism>
<proteinExistence type="predicted"/>
<dbReference type="CDD" id="cd00043">
    <property type="entry name" value="CYCLIN_SF"/>
    <property type="match status" value="1"/>
</dbReference>
<dbReference type="Pfam" id="PF13181">
    <property type="entry name" value="TPR_8"/>
    <property type="match status" value="1"/>
</dbReference>
<dbReference type="Gene3D" id="1.25.10.10">
    <property type="entry name" value="Leucine-rich Repeat Variant"/>
    <property type="match status" value="1"/>
</dbReference>
<dbReference type="EMBL" id="VIJZ01000010">
    <property type="protein sequence ID" value="TQR96761.1"/>
    <property type="molecule type" value="Genomic_DNA"/>
</dbReference>
<dbReference type="InterPro" id="IPR019734">
    <property type="entry name" value="TPR_rpt"/>
</dbReference>
<dbReference type="RefSeq" id="WP_142614120.1">
    <property type="nucleotide sequence ID" value="NZ_VIJZ01000010.1"/>
</dbReference>